<sequence length="3962" mass="460903">MHRQNIIGVHPMRDDSISHVPVNTMQNQNQNKQIIVIREFIEGYCDVSLDYDHTFIKKFEEVISIIDHLQYQGNLQNDPIIGEYIRFILKKLECTDVRHKFDNPVNKLYDICLKALARLQISDRLVANWQGIECALVFIILKNNEHMAVQAISIVKDILKSPKVKPTNYMHSLVCDFTLIYQSITSDLLNKQIKTDFENAHLKLSRKEIFLNDTDEQALKELIGYLYLEKDVAFDKDKVRYRNNDQRGGGGGNNKKVVMKLYPLAEKSIKVLAELPSLLLIYFTTESSQNREPSTSFINLCDSILSFCTVYLSKEIKDKFDDVTINAIFSAQIRCLCFLGRVAEQTFKNYTNKADLGRRFLYSFRNLFDNSLFEVLPDRIDIIQNMKVFFASKTFVETMMKLLPELFYESHIVGCRYTERESLYNNGIRMQLDILTNIRHLFNYELFNMACCHVIKQIHDVRCFNTNSNGYITFIEKLVETGLSIEEKEKKPVRKHFFELLECLVHKLGYIQDFIIPFAKTELTKLKHQGNGEYQQINLQHSSNNYLKLEEEELKPTTDSENHAKIEEISIDCLHQKYFNYQIIDIRIFVRSIVDSSYTLMKALFETAQITESEGITNEHEIIEELFIRVLNCLEYIRLAKQYILTIQKIYTEQMQEEDTTTVEKFVSIFTMNIGNGFVEYLLQRNFNSILSNMMHERNIGHLILKFIDHEKTFFIVTGHIVKYLHQNILSLATRSRDLASLVVLQGFEKLFRSSSKVYQNINPETRRVKYEEILSPHLLSIVKFAIENIFSVGDNNFYLSILKSVSRQTSDNILSDVVSPLLKDYFHTVYLVLLKLYNAEKLVAGKELVAETLSAFSCNYTNNAKCYNLWLIAMKAGWKQRNTSVTSNTPHSPAVDFSSFKTSYLFNFDFQDGISFIEVMHDLMSPAIAPNDNLKHALFAIREVAKLGIMLLNSYWDDYSFSTTLNGTCEDVYLNIECQRNAETLKKAIETAESMGILSNADKLINSIRNDEPVVCQISFQSIVSVCGKLIKSYLAYNKSDDKQPKGPQMLFEKSLPYALVLCRKLVTVAIQFKDNSLPDIKAFSRMSQSAFEKIKKKLDSNDIREIKKTMDAKVRFTFRNAIFVILSASVDKDRRKEDYKLMFVILKHLVYMALMEQLDDECDETNYLDSSLLAEGIALLTLDNTHSLNTITCGIFDKAISFVDTLLDAPKGYGYKLPLFTYTLSYSFECVRDGSTKTSRGCLELYNNVVRTAPLWYLMDKHKELLNFYSYVLHHIDYDKVKEIKIGCDSGIFELYDKIFFKNSDVSLSQFFCRNLIDNSLDWCYSPVEKVQQLGFNIFRNLYDNMLFDKEQLLEICSKKFTNILQEMNVTSACSSVQTQVTRYRALCGMLRFKNIWEMIGGFNCGDVSAAFNNIRLSFAIELEDLQLAFQRHATTAEFPEIEECHLSYAIVLRTAQIQFLTVILELVVVDEFKKCPKNKDTINYHTKELISFIHDSIFNFDSISREILTKELRKVRKVLQEKNISIDSIIDQKQIINNVQDKFSKMNMLFEPHLDLYIAVTSLYKSETIINDVTPIFLDILRKITSVPGNLTMNNLQAIKKVLFIICDRERKSSSFVPVILSLIAKLSATFYLDDKYLFEKDIFPLINDHPEQFFSFFFVKEKVFDRTYYQLCKKFIYSDQSKPLKDYLQSNPYIFEKLLDCQLLGQDGKTWEPITFDSQYTRAEYDLFVFGILLHAFIKLKSWFATQKDLMNKICNYFGSSQFSAEYSMRRNISSISQKSHQFKSIELPVYRVPEYAAKIMLLYYTNNLYDFKLLIKICGALDCGYLTNWTFVILFFREEIYPKMTVEWRRAAINYFVEQYENLIVNPSDWNAVGIFMLYVVAPSVIWHISRFDPKELILGVPNSSENVIANVIQRCFTDKVDQHIIRPYTELSFIGIFIILRVALKANHELIHPASCTTKKEVSQFMYACTNACYKIIKNNTRFDETVKGQSLYFLAHMVKHYSLHSVLIKPLFRQMLQTAHDEANPVALESMKLIIANLMPKKNPNIEIVASTLEMLLASLPSDIIQTKHFTFGLRVISENYENFYLYRSTIFKHIMLSILKGNLFAKSPEVKKEFCDFMEVVGKWEDMRHTIATSDGNLPDRFDYDIPRGPKVDENINHFLLNIALNQIVRFPIYAATVNSSAPIHEIITKKCYALFKVLFQPQYFGKLFKLTNEIFDPIKKSLATIKNPASTTDSKNSGMTLLSTCFDVIIHVIKAIPRNKVLDLLKQLQPYIIECFKISHPHCASTSYSLLHAICTLTKFQTDGIIELPELNNYLKDRISRIADTSNKGSQRADIKVTIGFLKILMEINDKYIETICQKPITDLFSSFLRQLRALKQNHEQSKINTIEKSYMDMIEVFLEISCNRFPFWGQVEKNDLLSQVFYPLSEYLLKYPKLLILYTKIAKIFLQTQGNETFGIKMISNIRIKIEYKILKSEALRNYMECINLIFNNEALINNEGSRQIRELIFLAAQYEDIVVSKNNSSQYIYARMQSDLVSKFIHFFDHSCYYFTQNFQKVLKSFIQLFMYQGSINLEEVIEKIKTNYNENFYNHTVLPNGTFSNIPSYCNLLKKTCFAIEDDVSSRMDVSDSFNNCNILDLEENVNTTSSETQINNLTVNDYLIDLYNFYSCLKGNNIQKETLSIIVLSGMNIECTTSMFRDIFISAWKSLTCAERVLLEAYIDRYLRNFNQMTSSLSQIHTQIKFILQVLLECDPLPKISPDTLRYVMEYANNHHVVLTYLERLYSCAIDMPVTFNKQPVLLHLESNQLYNLELLDALSDVYNVLGDKDQVFAIWSRRSYHNETPRALLSYAHGDYENCIKFTEKILENYSQGKNFPFVTHLTPELSIEVNQQKTVWLESLKELGQWEKIQDYAANEAVQDVFTLCESCFHLKNIEAVKDLLNQMAVNVPFKKIASTSLFDSIISVLNAFKSVNSVEEDIKTNSEIIKTTKSKVAFSHTTFISSYRRLPQELTDIHLDMFERTTIYTDISEIVEWLGFVAQTTRNNQHVINDFRIRMNRWCNKVMAVPKICKIKTFDLFTCWRKLMLTQINNTIANKLEHNYYDLSFHKDITKYVVTILNHTTRSFANLLRDHQQFDRAINELLALFSTPETDGNIGLQTSVYLACMLNKKAKYYKTSPIEREKTLNDVIIHTYDCVENTVSFNNLDILSRLLVERGKAFSLQGKYSHAEESFKIALQLAHNNNHLTNVWLKMTRLFQKQLEITSKPSLELCETAIVAFMKSLSSKNLWKNRKNLIDLLWLLKMMSVLGEEYDLKAEEIIVKMLPTVTICTFGFVINDLVFELKERPSNAIKLILLNYARKFPQRIYYALRSHISEDDIRNLFNHFKDNTVYSDFISNAKTVHLFTDEIQCNLGENRARADINDLLLCALQSKPTELLSLYHICKELSELSESPLEELIKYSYKTIDKCIKFVENSLKINNKEGWITSITNEVSEWKCYVLKKLETDETQSEKRINKLISITENMFNDIGTPLDNLKSYLTQIIDWVSIVVSFILEGGKSTQKPFMYDYVGHYNPKICNIEIFSFALYGHLIQSINNQEEVFRYTISEFIPFYKVAFRNGKLIKEFYVIGNSGKRFSYTIEKQDDVDIKNRISIFYKHLNYVMSKDHGTRSRNLQFSENRFIPIAIGVCLFDSTILRQIPDEFSAIRVFSFYDTLEMSFDNRRKVLYPIFAFIEKMIKKLPYSIDKASKIIGEITGGSTNKQSIINLNMFTKFIETKQIDANIYYLGRKRIVRQYALTSIAEHILHMRTSTLKDICIDGTSMQLFSNNYEIDYHNKCAKYEQTFLNHIRLTPNIEAYIHHSLEGHFYGTFIAFARCFSNRSMTKYLKLIFLDHLLKHSLRELSLFENVNETMQDLDNFFKEYSQIDTEKPILWEIITKAISMERVATISISDHPWY</sequence>
<dbReference type="SMART" id="SM00028">
    <property type="entry name" value="TPR"/>
    <property type="match status" value="1"/>
</dbReference>
<proteinExistence type="predicted"/>
<dbReference type="Pfam" id="PF20206">
    <property type="entry name" value="Tra1_ring"/>
    <property type="match status" value="1"/>
</dbReference>
<dbReference type="Proteomes" id="UP000035681">
    <property type="component" value="Unplaced"/>
</dbReference>
<evidence type="ECO:0000256" key="1">
    <source>
        <dbReference type="PROSITE-ProRule" id="PRU00339"/>
    </source>
</evidence>
<dbReference type="STRING" id="6248.A0A0K0EQV0"/>
<accession>A0A0K0EQV0</accession>
<keyword evidence="2" id="KW-1185">Reference proteome</keyword>
<evidence type="ECO:0000313" key="2">
    <source>
        <dbReference type="Proteomes" id="UP000035681"/>
    </source>
</evidence>
<reference evidence="3" key="1">
    <citation type="submission" date="2015-08" db="UniProtKB">
        <authorList>
            <consortium name="WormBaseParasite"/>
        </authorList>
    </citation>
    <scope>IDENTIFICATION</scope>
</reference>
<dbReference type="InterPro" id="IPR019734">
    <property type="entry name" value="TPR_rpt"/>
</dbReference>
<feature type="repeat" description="TPR" evidence="1">
    <location>
        <begin position="3216"/>
        <end position="3249"/>
    </location>
</feature>
<keyword evidence="1" id="KW-0802">TPR repeat</keyword>
<dbReference type="InterPro" id="IPR046805">
    <property type="entry name" value="Tra1_ring"/>
</dbReference>
<evidence type="ECO:0000313" key="3">
    <source>
        <dbReference type="WBParaSite" id="SSTP_0001183100.1"/>
    </source>
</evidence>
<organism evidence="3">
    <name type="scientific">Strongyloides stercoralis</name>
    <name type="common">Threadworm</name>
    <dbReference type="NCBI Taxonomy" id="6248"/>
    <lineage>
        <taxon>Eukaryota</taxon>
        <taxon>Metazoa</taxon>
        <taxon>Ecdysozoa</taxon>
        <taxon>Nematoda</taxon>
        <taxon>Chromadorea</taxon>
        <taxon>Rhabditida</taxon>
        <taxon>Tylenchina</taxon>
        <taxon>Panagrolaimomorpha</taxon>
        <taxon>Strongyloidoidea</taxon>
        <taxon>Strongyloididae</taxon>
        <taxon>Strongyloides</taxon>
    </lineage>
</organism>
<dbReference type="WBParaSite" id="SSTP_0001183100.1">
    <property type="protein sequence ID" value="SSTP_0001183100.1"/>
    <property type="gene ID" value="SSTP_0001183100"/>
</dbReference>
<name>A0A0K0EQV0_STRER</name>
<dbReference type="PROSITE" id="PS50005">
    <property type="entry name" value="TPR"/>
    <property type="match status" value="1"/>
</dbReference>
<protein>
    <submittedName>
        <fullName evidence="3">TPR_REGION domain-containing protein</fullName>
    </submittedName>
</protein>
<dbReference type="WBParaSite" id="TCONS_00002450.p1">
    <property type="protein sequence ID" value="TCONS_00002450.p1"/>
    <property type="gene ID" value="XLOC_002297"/>
</dbReference>